<dbReference type="EMBL" id="KL367507">
    <property type="protein sequence ID" value="KFD68159.1"/>
    <property type="molecule type" value="Genomic_DNA"/>
</dbReference>
<evidence type="ECO:0000259" key="1">
    <source>
        <dbReference type="Pfam" id="PF03184"/>
    </source>
</evidence>
<reference evidence="2" key="1">
    <citation type="journal article" date="2014" name="Nat. Genet.">
        <title>Genome and transcriptome of the porcine whipworm Trichuris suis.</title>
        <authorList>
            <person name="Jex A.R."/>
            <person name="Nejsum P."/>
            <person name="Schwarz E.M."/>
            <person name="Hu L."/>
            <person name="Young N.D."/>
            <person name="Hall R.S."/>
            <person name="Korhonen P.K."/>
            <person name="Liao S."/>
            <person name="Thamsborg S."/>
            <person name="Xia J."/>
            <person name="Xu P."/>
            <person name="Wang S."/>
            <person name="Scheerlinck J.P."/>
            <person name="Hofmann A."/>
            <person name="Sternberg P.W."/>
            <person name="Wang J."/>
            <person name="Gasser R.B."/>
        </authorList>
    </citation>
    <scope>NUCLEOTIDE SEQUENCE [LARGE SCALE GENOMIC DNA]</scope>
    <source>
        <strain evidence="2">DCEP-RM93F</strain>
    </source>
</reference>
<proteinExistence type="predicted"/>
<protein>
    <recommendedName>
        <fullName evidence="1">DDE-1 domain-containing protein</fullName>
    </recommendedName>
</protein>
<gene>
    <name evidence="2" type="ORF">M514_19641</name>
</gene>
<dbReference type="GO" id="GO:0005634">
    <property type="term" value="C:nucleus"/>
    <property type="evidence" value="ECO:0007669"/>
    <property type="project" value="TreeGrafter"/>
</dbReference>
<feature type="domain" description="DDE-1" evidence="1">
    <location>
        <begin position="9"/>
        <end position="188"/>
    </location>
</feature>
<dbReference type="InterPro" id="IPR004875">
    <property type="entry name" value="DDE_SF_endonuclease_dom"/>
</dbReference>
<name>A0A085NFB3_9BILA</name>
<organism evidence="2">
    <name type="scientific">Trichuris suis</name>
    <name type="common">pig whipworm</name>
    <dbReference type="NCBI Taxonomy" id="68888"/>
    <lineage>
        <taxon>Eukaryota</taxon>
        <taxon>Metazoa</taxon>
        <taxon>Ecdysozoa</taxon>
        <taxon>Nematoda</taxon>
        <taxon>Enoplea</taxon>
        <taxon>Dorylaimia</taxon>
        <taxon>Trichinellida</taxon>
        <taxon>Trichuridae</taxon>
        <taxon>Trichuris</taxon>
    </lineage>
</organism>
<dbReference type="PANTHER" id="PTHR19303">
    <property type="entry name" value="TRANSPOSON"/>
    <property type="match status" value="1"/>
</dbReference>
<sequence>MRQDCQDNKDRVTLLLSGNAAGFELKPPLIYHSQNPRSMKHVRKSALPVYYRHNRKAWMTLSLFDDWFQNCFVPETKEYCRRKGIQFKILLLLDSAPTHPRYISDVHPDVKVIYLPPSTTALIQPMDQGAIGAFKAHCLRRKFAQTLGALESGETLREFWKRYNILHAVQNMSAAWKNVPQNCMRGIWKQALKTSADAVDDFDKDSAIDRIVSDKILWLGHALQLDIRKDEIRGLINARSERRKNYAYGNEQIHGEKTS</sequence>
<dbReference type="Pfam" id="PF03184">
    <property type="entry name" value="DDE_1"/>
    <property type="match status" value="1"/>
</dbReference>
<dbReference type="Proteomes" id="UP000030758">
    <property type="component" value="Unassembled WGS sequence"/>
</dbReference>
<accession>A0A085NFB3</accession>
<dbReference type="AlphaFoldDB" id="A0A085NFB3"/>
<dbReference type="GO" id="GO:0003677">
    <property type="term" value="F:DNA binding"/>
    <property type="evidence" value="ECO:0007669"/>
    <property type="project" value="TreeGrafter"/>
</dbReference>
<dbReference type="PANTHER" id="PTHR19303:SF26">
    <property type="entry name" value="TIGGER TRANSPOSABLE ELEMENT-DERIVED PROTEIN 1"/>
    <property type="match status" value="1"/>
</dbReference>
<dbReference type="InterPro" id="IPR050863">
    <property type="entry name" value="CenT-Element_Derived"/>
</dbReference>
<evidence type="ECO:0000313" key="2">
    <source>
        <dbReference type="EMBL" id="KFD68159.1"/>
    </source>
</evidence>